<reference evidence="1" key="1">
    <citation type="submission" date="2021-02" db="EMBL/GenBank/DDBJ databases">
        <authorList>
            <person name="Nowell W R."/>
        </authorList>
    </citation>
    <scope>NUCLEOTIDE SEQUENCE</scope>
</reference>
<evidence type="ECO:0000313" key="1">
    <source>
        <dbReference type="EMBL" id="CAF4552204.1"/>
    </source>
</evidence>
<dbReference type="AlphaFoldDB" id="A0A820YQY0"/>
<feature type="non-terminal residue" evidence="1">
    <location>
        <position position="1"/>
    </location>
</feature>
<evidence type="ECO:0000313" key="2">
    <source>
        <dbReference type="Proteomes" id="UP000663873"/>
    </source>
</evidence>
<sequence>KHKTSYFISQLLDIAFRTTAEFYSVIVRCDKTPKPGVDYCDEHRDRRHVSIMSDDEDCIDNEDFIKLRNGKQYMRYQSLTCNTTKSFPMKYVSACHRSFVIIVYFTNCGVCLSINEIYRGETVKEILMVWFDIISATSTNIKSTLPSEVANTPLPRVILYGDCCHLIKYLIDYYDYTIHKTPASSWLINCQFAIDKLHWPNHKDIWCRKYLCPYKKKIRQANNTQSCEQANSVLKKYVNQFNRMNEERSVLMLYFLMHGRNCILKKLNVFERCVASNKMPMNTRFAANRRSVRQTQTSKCKKLPGFLLQGLTHRNNVNQNEESSSFSDVENISIHNQKRDNSNGIDSRSNDRLAKKTRMNENEIEMHDSDLLVADSSPITYCKDLSHLVNTSYTIARNRKLHEIYKSLFTFNKMTIKSSCYPLITWINHLIYHSMTTMQNVINTHLRLNNKSIVCRPTTKWIIIQNNIKTKHQLHNIDTNLTNQHLNTQSSLADSDPTLKENPFNNDEIQEQHILDPTAAANFQIDDKSHYTTYFYKQSDFKDYSNSRIEARAPILFTGKRFIL</sequence>
<keyword evidence="2" id="KW-1185">Reference proteome</keyword>
<proteinExistence type="predicted"/>
<evidence type="ECO:0008006" key="3">
    <source>
        <dbReference type="Google" id="ProtNLM"/>
    </source>
</evidence>
<accession>A0A820YQY0</accession>
<dbReference type="EMBL" id="CAJOBP010009426">
    <property type="protein sequence ID" value="CAF4552204.1"/>
    <property type="molecule type" value="Genomic_DNA"/>
</dbReference>
<comment type="caution">
    <text evidence="1">The sequence shown here is derived from an EMBL/GenBank/DDBJ whole genome shotgun (WGS) entry which is preliminary data.</text>
</comment>
<protein>
    <recommendedName>
        <fullName evidence="3">Transposase</fullName>
    </recommendedName>
</protein>
<dbReference type="Proteomes" id="UP000663873">
    <property type="component" value="Unassembled WGS sequence"/>
</dbReference>
<organism evidence="1 2">
    <name type="scientific">Rotaria socialis</name>
    <dbReference type="NCBI Taxonomy" id="392032"/>
    <lineage>
        <taxon>Eukaryota</taxon>
        <taxon>Metazoa</taxon>
        <taxon>Spiralia</taxon>
        <taxon>Gnathifera</taxon>
        <taxon>Rotifera</taxon>
        <taxon>Eurotatoria</taxon>
        <taxon>Bdelloidea</taxon>
        <taxon>Philodinida</taxon>
        <taxon>Philodinidae</taxon>
        <taxon>Rotaria</taxon>
    </lineage>
</organism>
<name>A0A820YQY0_9BILA</name>
<gene>
    <name evidence="1" type="ORF">UJA718_LOCUS29432</name>
</gene>